<sequence length="48" mass="5436">WHSKLFLTPSRMILHTGIALGVTLVVLAGILAILQYREKVCFGFYAMR</sequence>
<accession>A0A822F6W2</accession>
<evidence type="ECO:0000313" key="2">
    <source>
        <dbReference type="EMBL" id="CAF4900600.1"/>
    </source>
</evidence>
<gene>
    <name evidence="3" type="ORF">QYT958_LOCUS45601</name>
    <name evidence="2" type="ORF">UJA718_LOCUS45502</name>
</gene>
<keyword evidence="1" id="KW-1133">Transmembrane helix</keyword>
<name>A0A822F6W2_9BILA</name>
<evidence type="ECO:0000313" key="3">
    <source>
        <dbReference type="EMBL" id="CAF5113385.1"/>
    </source>
</evidence>
<proteinExistence type="predicted"/>
<protein>
    <submittedName>
        <fullName evidence="3">Uncharacterized protein</fullName>
    </submittedName>
</protein>
<feature type="non-terminal residue" evidence="3">
    <location>
        <position position="1"/>
    </location>
</feature>
<dbReference type="Proteomes" id="UP000663873">
    <property type="component" value="Unassembled WGS sequence"/>
</dbReference>
<comment type="caution">
    <text evidence="3">The sequence shown here is derived from an EMBL/GenBank/DDBJ whole genome shotgun (WGS) entry which is preliminary data.</text>
</comment>
<dbReference type="AlphaFoldDB" id="A0A822F6W2"/>
<dbReference type="Proteomes" id="UP000663848">
    <property type="component" value="Unassembled WGS sequence"/>
</dbReference>
<reference evidence="3" key="1">
    <citation type="submission" date="2021-02" db="EMBL/GenBank/DDBJ databases">
        <authorList>
            <person name="Nowell W R."/>
        </authorList>
    </citation>
    <scope>NUCLEOTIDE SEQUENCE</scope>
</reference>
<evidence type="ECO:0000313" key="5">
    <source>
        <dbReference type="Proteomes" id="UP000663873"/>
    </source>
</evidence>
<evidence type="ECO:0000256" key="1">
    <source>
        <dbReference type="SAM" id="Phobius"/>
    </source>
</evidence>
<feature type="transmembrane region" description="Helical" evidence="1">
    <location>
        <begin position="12"/>
        <end position="34"/>
    </location>
</feature>
<keyword evidence="5" id="KW-1185">Reference proteome</keyword>
<evidence type="ECO:0000313" key="4">
    <source>
        <dbReference type="Proteomes" id="UP000663848"/>
    </source>
</evidence>
<dbReference type="EMBL" id="CAJOBP010076656">
    <property type="protein sequence ID" value="CAF4900600.1"/>
    <property type="molecule type" value="Genomic_DNA"/>
</dbReference>
<organism evidence="3 4">
    <name type="scientific">Rotaria socialis</name>
    <dbReference type="NCBI Taxonomy" id="392032"/>
    <lineage>
        <taxon>Eukaryota</taxon>
        <taxon>Metazoa</taxon>
        <taxon>Spiralia</taxon>
        <taxon>Gnathifera</taxon>
        <taxon>Rotifera</taxon>
        <taxon>Eurotatoria</taxon>
        <taxon>Bdelloidea</taxon>
        <taxon>Philodinida</taxon>
        <taxon>Philodinidae</taxon>
        <taxon>Rotaria</taxon>
    </lineage>
</organism>
<dbReference type="EMBL" id="CAJOBR010076602">
    <property type="protein sequence ID" value="CAF5113385.1"/>
    <property type="molecule type" value="Genomic_DNA"/>
</dbReference>
<keyword evidence="1" id="KW-0812">Transmembrane</keyword>
<keyword evidence="1" id="KW-0472">Membrane</keyword>